<gene>
    <name evidence="3" type="ORF">LSTR_LSTR005264</name>
</gene>
<dbReference type="STRING" id="195883.A0A482X7Z6"/>
<feature type="compositionally biased region" description="Acidic residues" evidence="1">
    <location>
        <begin position="93"/>
        <end position="103"/>
    </location>
</feature>
<dbReference type="InterPro" id="IPR046331">
    <property type="entry name" value="GPAM1-like"/>
</dbReference>
<feature type="compositionally biased region" description="Basic and acidic residues" evidence="1">
    <location>
        <begin position="250"/>
        <end position="277"/>
    </location>
</feature>
<sequence>MSRKSGIGPVLPSSSRDSTSEMSESGSDSGDNIIGPALPGHLKKSKTSDEKPSDTIGPALPPHLQKSNDISELDPDSYGPALPPHLKKRIVEEQNDESEEDDVIGPVPQDAKYSASQHQLNVRAQYLKRKMFEESNNSEEKTKRESWMLELPPGKAANIGLGPRSFRMKEGPDMSDRSDWTDTPEDKMRKKLLTEVGIETEIKSEDMSQVAIKERDKQMEKMAEKCKKDKKQLSLLEMHQKKQKKKRKKEEKERKGAKPERRPFDRNIDLQANRFDEAQKKSIFKKAQLLDTRFSQGQSKFL</sequence>
<dbReference type="AlphaFoldDB" id="A0A482X7Z6"/>
<feature type="region of interest" description="Disordered" evidence="1">
    <location>
        <begin position="133"/>
        <end position="188"/>
    </location>
</feature>
<feature type="domain" description="DUF3752" evidence="2">
    <location>
        <begin position="161"/>
        <end position="295"/>
    </location>
</feature>
<feature type="compositionally biased region" description="Low complexity" evidence="1">
    <location>
        <begin position="13"/>
        <end position="31"/>
    </location>
</feature>
<organism evidence="3 4">
    <name type="scientific">Laodelphax striatellus</name>
    <name type="common">Small brown planthopper</name>
    <name type="synonym">Delphax striatella</name>
    <dbReference type="NCBI Taxonomy" id="195883"/>
    <lineage>
        <taxon>Eukaryota</taxon>
        <taxon>Metazoa</taxon>
        <taxon>Ecdysozoa</taxon>
        <taxon>Arthropoda</taxon>
        <taxon>Hexapoda</taxon>
        <taxon>Insecta</taxon>
        <taxon>Pterygota</taxon>
        <taxon>Neoptera</taxon>
        <taxon>Paraneoptera</taxon>
        <taxon>Hemiptera</taxon>
        <taxon>Auchenorrhyncha</taxon>
        <taxon>Fulgoroidea</taxon>
        <taxon>Delphacidae</taxon>
        <taxon>Criomorphinae</taxon>
        <taxon>Laodelphax</taxon>
    </lineage>
</organism>
<protein>
    <recommendedName>
        <fullName evidence="2">DUF3752 domain-containing protein</fullName>
    </recommendedName>
</protein>
<accession>A0A482X7Z6</accession>
<evidence type="ECO:0000259" key="2">
    <source>
        <dbReference type="Pfam" id="PF12572"/>
    </source>
</evidence>
<dbReference type="Proteomes" id="UP000291343">
    <property type="component" value="Unassembled WGS sequence"/>
</dbReference>
<dbReference type="InterPro" id="IPR022226">
    <property type="entry name" value="DUF3752"/>
</dbReference>
<feature type="compositionally biased region" description="Basic and acidic residues" evidence="1">
    <location>
        <begin position="133"/>
        <end position="147"/>
    </location>
</feature>
<dbReference type="Pfam" id="PF12572">
    <property type="entry name" value="DUF3752"/>
    <property type="match status" value="1"/>
</dbReference>
<proteinExistence type="predicted"/>
<feature type="region of interest" description="Disordered" evidence="1">
    <location>
        <begin position="206"/>
        <end position="277"/>
    </location>
</feature>
<feature type="region of interest" description="Disordered" evidence="1">
    <location>
        <begin position="1"/>
        <end position="117"/>
    </location>
</feature>
<reference evidence="3 4" key="1">
    <citation type="journal article" date="2017" name="Gigascience">
        <title>Genome sequence of the small brown planthopper, Laodelphax striatellus.</title>
        <authorList>
            <person name="Zhu J."/>
            <person name="Jiang F."/>
            <person name="Wang X."/>
            <person name="Yang P."/>
            <person name="Bao Y."/>
            <person name="Zhao W."/>
            <person name="Wang W."/>
            <person name="Lu H."/>
            <person name="Wang Q."/>
            <person name="Cui N."/>
            <person name="Li J."/>
            <person name="Chen X."/>
            <person name="Luo L."/>
            <person name="Yu J."/>
            <person name="Kang L."/>
            <person name="Cui F."/>
        </authorList>
    </citation>
    <scope>NUCLEOTIDE SEQUENCE [LARGE SCALE GENOMIC DNA]</scope>
    <source>
        <strain evidence="3">Lst14</strain>
    </source>
</reference>
<evidence type="ECO:0000256" key="1">
    <source>
        <dbReference type="SAM" id="MobiDB-lite"/>
    </source>
</evidence>
<dbReference type="InParanoid" id="A0A482X7Z6"/>
<dbReference type="EMBL" id="QKKF02016138">
    <property type="protein sequence ID" value="RZF41802.1"/>
    <property type="molecule type" value="Genomic_DNA"/>
</dbReference>
<dbReference type="PANTHER" id="PTHR46370">
    <property type="entry name" value="GPALPP MOTIFS-CONTAINING PROTEIN 1"/>
    <property type="match status" value="1"/>
</dbReference>
<dbReference type="PANTHER" id="PTHR46370:SF1">
    <property type="entry name" value="GPALPP MOTIFS-CONTAINING PROTEIN 1"/>
    <property type="match status" value="1"/>
</dbReference>
<evidence type="ECO:0000313" key="3">
    <source>
        <dbReference type="EMBL" id="RZF41802.1"/>
    </source>
</evidence>
<name>A0A482X7Z6_LAOST</name>
<feature type="compositionally biased region" description="Basic and acidic residues" evidence="1">
    <location>
        <begin position="167"/>
        <end position="188"/>
    </location>
</feature>
<feature type="compositionally biased region" description="Basic and acidic residues" evidence="1">
    <location>
        <begin position="206"/>
        <end position="227"/>
    </location>
</feature>
<comment type="caution">
    <text evidence="3">The sequence shown here is derived from an EMBL/GenBank/DDBJ whole genome shotgun (WGS) entry which is preliminary data.</text>
</comment>
<dbReference type="FunCoup" id="A0A482X7Z6">
    <property type="interactions" value="698"/>
</dbReference>
<dbReference type="OrthoDB" id="341477at2759"/>
<evidence type="ECO:0000313" key="4">
    <source>
        <dbReference type="Proteomes" id="UP000291343"/>
    </source>
</evidence>
<keyword evidence="4" id="KW-1185">Reference proteome</keyword>